<name>A0A075B568_ROZAC</name>
<protein>
    <submittedName>
        <fullName evidence="10">Sde2 domain-containing protein</fullName>
    </submittedName>
</protein>
<accession>A0A075B568</accession>
<comment type="subcellular location">
    <subcellularLocation>
        <location evidence="2">Cytoplasm</location>
    </subcellularLocation>
    <subcellularLocation>
        <location evidence="1">Nucleus</location>
    </subcellularLocation>
</comment>
<dbReference type="STRING" id="988480.A0A075B568"/>
<keyword evidence="6" id="KW-0508">mRNA splicing</keyword>
<keyword evidence="7" id="KW-0539">Nucleus</keyword>
<keyword evidence="5" id="KW-0507">mRNA processing</keyword>
<dbReference type="GO" id="GO:0005737">
    <property type="term" value="C:cytoplasm"/>
    <property type="evidence" value="ECO:0007669"/>
    <property type="project" value="UniProtKB-SubCell"/>
</dbReference>
<evidence type="ECO:0000256" key="3">
    <source>
        <dbReference type="ARBA" id="ARBA00008726"/>
    </source>
</evidence>
<dbReference type="EMBL" id="KE560431">
    <property type="protein sequence ID" value="EPZ36798.1"/>
    <property type="molecule type" value="Genomic_DNA"/>
</dbReference>
<evidence type="ECO:0000259" key="9">
    <source>
        <dbReference type="Pfam" id="PF22782"/>
    </source>
</evidence>
<keyword evidence="8" id="KW-0131">Cell cycle</keyword>
<evidence type="ECO:0000313" key="10">
    <source>
        <dbReference type="EMBL" id="EPZ36798.1"/>
    </source>
</evidence>
<dbReference type="GO" id="GO:0006397">
    <property type="term" value="P:mRNA processing"/>
    <property type="evidence" value="ECO:0007669"/>
    <property type="project" value="UniProtKB-KW"/>
</dbReference>
<keyword evidence="4" id="KW-0963">Cytoplasm</keyword>
<evidence type="ECO:0000256" key="1">
    <source>
        <dbReference type="ARBA" id="ARBA00004123"/>
    </source>
</evidence>
<dbReference type="OrthoDB" id="547031at2759"/>
<dbReference type="InterPro" id="IPR053822">
    <property type="entry name" value="SDE2-like_dom"/>
</dbReference>
<evidence type="ECO:0000256" key="4">
    <source>
        <dbReference type="ARBA" id="ARBA00022490"/>
    </source>
</evidence>
<dbReference type="PANTHER" id="PTHR12786:SF1">
    <property type="entry name" value="SPLICING REGULATOR SDE2"/>
    <property type="match status" value="1"/>
</dbReference>
<sequence length="219" mass="25505">MFQAYIEFPGLSNHLFNFNESCTYKDIQEVVSKHYNVDVSRYRLKTSLGLYLNESFHFKEYFNVSIPTCISVMPSLLGGKGGFGNRLRSQGAKMSMIKTTNFEACRDLSGRRLKTIHDAERLARHILEEPERKQKEKEKLKKKIEKILEDPFERSKKKFIEDSEFLDQSRITQSRIEEGVIANIESEIMKCKNKENNSVKISKKWNVDSDSDTDEETSK</sequence>
<feature type="domain" description="SDE2-like" evidence="9">
    <location>
        <begin position="78"/>
        <end position="180"/>
    </location>
</feature>
<organism evidence="10 11">
    <name type="scientific">Rozella allomycis (strain CSF55)</name>
    <dbReference type="NCBI Taxonomy" id="988480"/>
    <lineage>
        <taxon>Eukaryota</taxon>
        <taxon>Fungi</taxon>
        <taxon>Fungi incertae sedis</taxon>
        <taxon>Cryptomycota</taxon>
        <taxon>Cryptomycota incertae sedis</taxon>
        <taxon>Rozella</taxon>
    </lineage>
</organism>
<dbReference type="Proteomes" id="UP000030755">
    <property type="component" value="Unassembled WGS sequence"/>
</dbReference>
<comment type="similarity">
    <text evidence="3">Belongs to the SDE2 family.</text>
</comment>
<dbReference type="PANTHER" id="PTHR12786">
    <property type="entry name" value="SPLICING FACTOR SF3A-RELATED"/>
    <property type="match status" value="1"/>
</dbReference>
<keyword evidence="11" id="KW-1185">Reference proteome</keyword>
<dbReference type="Pfam" id="PF22782">
    <property type="entry name" value="SDE2"/>
    <property type="match status" value="1"/>
</dbReference>
<evidence type="ECO:0000256" key="7">
    <source>
        <dbReference type="ARBA" id="ARBA00023242"/>
    </source>
</evidence>
<evidence type="ECO:0000313" key="11">
    <source>
        <dbReference type="Proteomes" id="UP000030755"/>
    </source>
</evidence>
<evidence type="ECO:0000256" key="8">
    <source>
        <dbReference type="ARBA" id="ARBA00023306"/>
    </source>
</evidence>
<proteinExistence type="inferred from homology"/>
<evidence type="ECO:0000256" key="6">
    <source>
        <dbReference type="ARBA" id="ARBA00023187"/>
    </source>
</evidence>
<gene>
    <name evidence="10" type="ORF">O9G_004590</name>
</gene>
<dbReference type="GO" id="GO:0008380">
    <property type="term" value="P:RNA splicing"/>
    <property type="evidence" value="ECO:0007669"/>
    <property type="project" value="UniProtKB-KW"/>
</dbReference>
<dbReference type="HOGENOM" id="CLU_1262164_0_0_1"/>
<dbReference type="GO" id="GO:0005634">
    <property type="term" value="C:nucleus"/>
    <property type="evidence" value="ECO:0007669"/>
    <property type="project" value="UniProtKB-SubCell"/>
</dbReference>
<dbReference type="InterPro" id="IPR051421">
    <property type="entry name" value="RNA_Proc_DNA_Dmg_Regulator"/>
</dbReference>
<reference evidence="10 11" key="1">
    <citation type="journal article" date="2013" name="Curr. Biol.">
        <title>Shared signatures of parasitism and phylogenomics unite Cryptomycota and microsporidia.</title>
        <authorList>
            <person name="James T.Y."/>
            <person name="Pelin A."/>
            <person name="Bonen L."/>
            <person name="Ahrendt S."/>
            <person name="Sain D."/>
            <person name="Corradi N."/>
            <person name="Stajich J.E."/>
        </authorList>
    </citation>
    <scope>NUCLEOTIDE SEQUENCE [LARGE SCALE GENOMIC DNA]</scope>
    <source>
        <strain evidence="10 11">CSF55</strain>
    </source>
</reference>
<dbReference type="AlphaFoldDB" id="A0A075B568"/>
<evidence type="ECO:0000256" key="2">
    <source>
        <dbReference type="ARBA" id="ARBA00004496"/>
    </source>
</evidence>
<evidence type="ECO:0000256" key="5">
    <source>
        <dbReference type="ARBA" id="ARBA00022664"/>
    </source>
</evidence>